<dbReference type="InterPro" id="IPR016181">
    <property type="entry name" value="Acyl_CoA_acyltransferase"/>
</dbReference>
<evidence type="ECO:0000313" key="2">
    <source>
        <dbReference type="EMBL" id="MFD1052201.1"/>
    </source>
</evidence>
<comment type="caution">
    <text evidence="2">The sequence shown here is derived from an EMBL/GenBank/DDBJ whole genome shotgun (WGS) entry which is preliminary data.</text>
</comment>
<organism evidence="2 3">
    <name type="scientific">Kibdelosporangium lantanae</name>
    <dbReference type="NCBI Taxonomy" id="1497396"/>
    <lineage>
        <taxon>Bacteria</taxon>
        <taxon>Bacillati</taxon>
        <taxon>Actinomycetota</taxon>
        <taxon>Actinomycetes</taxon>
        <taxon>Pseudonocardiales</taxon>
        <taxon>Pseudonocardiaceae</taxon>
        <taxon>Kibdelosporangium</taxon>
    </lineage>
</organism>
<proteinExistence type="predicted"/>
<keyword evidence="2" id="KW-0012">Acyltransferase</keyword>
<dbReference type="SUPFAM" id="SSF55729">
    <property type="entry name" value="Acyl-CoA N-acyltransferases (Nat)"/>
    <property type="match status" value="1"/>
</dbReference>
<accession>A0ABW3MNJ8</accession>
<dbReference type="Gene3D" id="3.40.630.30">
    <property type="match status" value="1"/>
</dbReference>
<dbReference type="InterPro" id="IPR000182">
    <property type="entry name" value="GNAT_dom"/>
</dbReference>
<dbReference type="Pfam" id="PF13302">
    <property type="entry name" value="Acetyltransf_3"/>
    <property type="match status" value="1"/>
</dbReference>
<evidence type="ECO:0000259" key="1">
    <source>
        <dbReference type="Pfam" id="PF13302"/>
    </source>
</evidence>
<evidence type="ECO:0000313" key="3">
    <source>
        <dbReference type="Proteomes" id="UP001597045"/>
    </source>
</evidence>
<keyword evidence="2" id="KW-0808">Transferase</keyword>
<gene>
    <name evidence="2" type="ORF">ACFQ1S_44820</name>
</gene>
<protein>
    <submittedName>
        <fullName evidence="2">GNAT family N-acetyltransferase</fullName>
        <ecNumber evidence="2">2.3.-.-</ecNumber>
    </submittedName>
</protein>
<dbReference type="EMBL" id="JBHTIS010004218">
    <property type="protein sequence ID" value="MFD1052201.1"/>
    <property type="molecule type" value="Genomic_DNA"/>
</dbReference>
<feature type="non-terminal residue" evidence="2">
    <location>
        <position position="74"/>
    </location>
</feature>
<reference evidence="3" key="1">
    <citation type="journal article" date="2019" name="Int. J. Syst. Evol. Microbiol.">
        <title>The Global Catalogue of Microorganisms (GCM) 10K type strain sequencing project: providing services to taxonomists for standard genome sequencing and annotation.</title>
        <authorList>
            <consortium name="The Broad Institute Genomics Platform"/>
            <consortium name="The Broad Institute Genome Sequencing Center for Infectious Disease"/>
            <person name="Wu L."/>
            <person name="Ma J."/>
        </authorList>
    </citation>
    <scope>NUCLEOTIDE SEQUENCE [LARGE SCALE GENOMIC DNA]</scope>
    <source>
        <strain evidence="3">JCM 31486</strain>
    </source>
</reference>
<feature type="domain" description="N-acetyltransferase" evidence="1">
    <location>
        <begin position="10"/>
        <end position="68"/>
    </location>
</feature>
<name>A0ABW3MNJ8_9PSEU</name>
<dbReference type="Proteomes" id="UP001597045">
    <property type="component" value="Unassembled WGS sequence"/>
</dbReference>
<dbReference type="EC" id="2.3.-.-" evidence="2"/>
<keyword evidence="3" id="KW-1185">Reference proteome</keyword>
<sequence length="74" mass="8350">MAQPTLYTPRLKLVPLADEHLELEVELDSDPEVMRYITGRASARDEVEEAHKRRLTTAREAPGMGLWIGFAGDE</sequence>
<dbReference type="GO" id="GO:0016746">
    <property type="term" value="F:acyltransferase activity"/>
    <property type="evidence" value="ECO:0007669"/>
    <property type="project" value="UniProtKB-KW"/>
</dbReference>